<dbReference type="AlphaFoldDB" id="C7MGI4"/>
<protein>
    <submittedName>
        <fullName evidence="1">Uncharacterized protein</fullName>
    </submittedName>
</protein>
<dbReference type="Proteomes" id="UP000001919">
    <property type="component" value="Chromosome"/>
</dbReference>
<dbReference type="OrthoDB" id="3721183at2"/>
<organism evidence="1 2">
    <name type="scientific">Brachybacterium faecium (strain ATCC 43885 / DSM 4810 / JCM 11609 / LMG 19847 / NBRC 14762 / NCIMB 9860 / 6-10)</name>
    <dbReference type="NCBI Taxonomy" id="446465"/>
    <lineage>
        <taxon>Bacteria</taxon>
        <taxon>Bacillati</taxon>
        <taxon>Actinomycetota</taxon>
        <taxon>Actinomycetes</taxon>
        <taxon>Micrococcales</taxon>
        <taxon>Dermabacteraceae</taxon>
        <taxon>Brachybacterium</taxon>
    </lineage>
</organism>
<dbReference type="EMBL" id="CP001643">
    <property type="protein sequence ID" value="ACU84175.1"/>
    <property type="molecule type" value="Genomic_DNA"/>
</dbReference>
<dbReference type="HOGENOM" id="CLU_828134_0_0_11"/>
<gene>
    <name evidence="1" type="ordered locus">Bfae_02990</name>
</gene>
<dbReference type="eggNOG" id="ENOG5033YCK">
    <property type="taxonomic scope" value="Bacteria"/>
</dbReference>
<name>C7MGI4_BRAFD</name>
<sequence length="286" mass="31089">MPVTGRFAGHLHFDGSIAPVLHTEVDVAAYVRRGTARLAVDTAQVEAEGPLGDEVRLTLGVLQRLEGSSLTESRAMLSTATGNEARITAFLATWQVDRFWQSRALRDLLTGDHPTARPHPRHRPTPGQTLRRIHVDRVQPLLSPLWTGLAGESAAAGHMARMAIQEGSLRTALLLLANRLVGEARRVVLEVAERHEVAVDFFTAEARERILRSRREAVTARLLLALGSPLEGGGVPDPDLRAALAVLGATAADRAALRRARYEITRLLPGPAPRDPHLSSLPRHGE</sequence>
<proteinExistence type="predicted"/>
<dbReference type="PATRIC" id="fig|446465.5.peg.295"/>
<evidence type="ECO:0000313" key="2">
    <source>
        <dbReference type="Proteomes" id="UP000001919"/>
    </source>
</evidence>
<dbReference type="STRING" id="446465.Bfae_02990"/>
<keyword evidence="2" id="KW-1185">Reference proteome</keyword>
<dbReference type="KEGG" id="bfa:Bfae_02990"/>
<evidence type="ECO:0000313" key="1">
    <source>
        <dbReference type="EMBL" id="ACU84175.1"/>
    </source>
</evidence>
<reference evidence="1 2" key="1">
    <citation type="journal article" date="2009" name="Stand. Genomic Sci.">
        <title>Complete genome sequence of Brachybacterium faecium type strain (Schefferle 6-10).</title>
        <authorList>
            <person name="Lapidus A."/>
            <person name="Pukall R."/>
            <person name="Labuttii K."/>
            <person name="Copeland A."/>
            <person name="Del Rio T.G."/>
            <person name="Nolan M."/>
            <person name="Chen F."/>
            <person name="Lucas S."/>
            <person name="Tice H."/>
            <person name="Cheng J.F."/>
            <person name="Bruce D."/>
            <person name="Goodwin L."/>
            <person name="Pitluck S."/>
            <person name="Rohde M."/>
            <person name="Goker M."/>
            <person name="Pati A."/>
            <person name="Ivanova N."/>
            <person name="Mavrommatis K."/>
            <person name="Chen A."/>
            <person name="Palaniappan K."/>
            <person name="D'haeseleer P."/>
            <person name="Chain P."/>
            <person name="Bristow J."/>
            <person name="Eisen J.A."/>
            <person name="Markowitz V."/>
            <person name="Hugenholtz P."/>
            <person name="Kyrpides N.C."/>
            <person name="Klenk H.P."/>
        </authorList>
    </citation>
    <scope>NUCLEOTIDE SEQUENCE [LARGE SCALE GENOMIC DNA]</scope>
    <source>
        <strain evidence="2">ATCC 43885 / DSM 4810 / JCM 11609 / LMG 19847 / NBRC 14762 / NCIMB 9860 / 6-10</strain>
    </source>
</reference>
<accession>C7MGI4</accession>